<dbReference type="Proteomes" id="UP001597294">
    <property type="component" value="Unassembled WGS sequence"/>
</dbReference>
<evidence type="ECO:0000256" key="1">
    <source>
        <dbReference type="ARBA" id="ARBA00000213"/>
    </source>
</evidence>
<dbReference type="PRINTS" id="PR00417">
    <property type="entry name" value="PRTPISMRASEI"/>
</dbReference>
<dbReference type="Gene3D" id="3.40.50.300">
    <property type="entry name" value="P-loop containing nucleotide triphosphate hydrolases"/>
    <property type="match status" value="2"/>
</dbReference>
<evidence type="ECO:0000256" key="10">
    <source>
        <dbReference type="ARBA" id="ARBA00032877"/>
    </source>
</evidence>
<dbReference type="Gene3D" id="1.10.290.10">
    <property type="entry name" value="Topoisomerase I, domain 4"/>
    <property type="match status" value="1"/>
</dbReference>
<dbReference type="SMART" id="SM00437">
    <property type="entry name" value="TOP1Ac"/>
    <property type="match status" value="1"/>
</dbReference>
<dbReference type="PROSITE" id="PS52039">
    <property type="entry name" value="TOPO_IA_2"/>
    <property type="match status" value="1"/>
</dbReference>
<dbReference type="SUPFAM" id="SSF52540">
    <property type="entry name" value="P-loop containing nucleoside triphosphate hydrolases"/>
    <property type="match status" value="1"/>
</dbReference>
<dbReference type="EMBL" id="JBHUII010000004">
    <property type="protein sequence ID" value="MFD2205530.1"/>
    <property type="molecule type" value="Genomic_DNA"/>
</dbReference>
<dbReference type="Gene3D" id="2.70.20.10">
    <property type="entry name" value="Topoisomerase I, domain 3"/>
    <property type="match status" value="1"/>
</dbReference>
<dbReference type="InterPro" id="IPR013825">
    <property type="entry name" value="Topo_IA_cen_sub2"/>
</dbReference>
<dbReference type="PANTHER" id="PTHR11390">
    <property type="entry name" value="PROKARYOTIC DNA TOPOISOMERASE"/>
    <property type="match status" value="1"/>
</dbReference>
<dbReference type="Pfam" id="PF01131">
    <property type="entry name" value="Topoisom_bac"/>
    <property type="match status" value="1"/>
</dbReference>
<dbReference type="InterPro" id="IPR013826">
    <property type="entry name" value="Topo_IA_cen_sub3"/>
</dbReference>
<dbReference type="SMART" id="SM00436">
    <property type="entry name" value="TOP1Bc"/>
    <property type="match status" value="1"/>
</dbReference>
<feature type="domain" description="Toprim" evidence="12">
    <location>
        <begin position="2"/>
        <end position="123"/>
    </location>
</feature>
<comment type="catalytic activity">
    <reaction evidence="1">
        <text>ATP-independent breakage of single-stranded DNA, followed by passage and rejoining.</text>
        <dbReference type="EC" id="5.6.2.1"/>
    </reaction>
</comment>
<dbReference type="SUPFAM" id="SSF56712">
    <property type="entry name" value="Prokaryotic type I DNA topoisomerase"/>
    <property type="match status" value="1"/>
</dbReference>
<dbReference type="Pfam" id="PF14490">
    <property type="entry name" value="HHH_RecD2"/>
    <property type="match status" value="1"/>
</dbReference>
<dbReference type="InterPro" id="IPR000380">
    <property type="entry name" value="Topo_IA"/>
</dbReference>
<evidence type="ECO:0000313" key="15">
    <source>
        <dbReference type="Proteomes" id="UP001597294"/>
    </source>
</evidence>
<dbReference type="InterPro" id="IPR023405">
    <property type="entry name" value="Topo_IA_core_domain"/>
</dbReference>
<reference evidence="15" key="1">
    <citation type="journal article" date="2019" name="Int. J. Syst. Evol. Microbiol.">
        <title>The Global Catalogue of Microorganisms (GCM) 10K type strain sequencing project: providing services to taxonomists for standard genome sequencing and annotation.</title>
        <authorList>
            <consortium name="The Broad Institute Genomics Platform"/>
            <consortium name="The Broad Institute Genome Sequencing Center for Infectious Disease"/>
            <person name="Wu L."/>
            <person name="Ma J."/>
        </authorList>
    </citation>
    <scope>NUCLEOTIDE SEQUENCE [LARGE SCALE GENOMIC DNA]</scope>
    <source>
        <strain evidence="15">CGMCC 4.7192</strain>
    </source>
</reference>
<protein>
    <recommendedName>
        <fullName evidence="3">DNA topoisomerase</fullName>
        <ecNumber evidence="3">5.6.2.1</ecNumber>
    </recommendedName>
    <alternativeName>
        <fullName evidence="10">Omega-protein</fullName>
    </alternativeName>
    <alternativeName>
        <fullName evidence="9">Relaxing enzyme</fullName>
    </alternativeName>
    <alternativeName>
        <fullName evidence="7">Swivelase</fullName>
    </alternativeName>
    <alternativeName>
        <fullName evidence="8">Untwisting enzyme</fullName>
    </alternativeName>
</protein>
<evidence type="ECO:0000256" key="11">
    <source>
        <dbReference type="SAM" id="MobiDB-lite"/>
    </source>
</evidence>
<gene>
    <name evidence="14" type="ORF">ACFSKO_07915</name>
</gene>
<evidence type="ECO:0000259" key="12">
    <source>
        <dbReference type="PROSITE" id="PS50880"/>
    </source>
</evidence>
<dbReference type="EC" id="5.6.2.1" evidence="3"/>
<keyword evidence="6 14" id="KW-0413">Isomerase</keyword>
<dbReference type="InterPro" id="IPR029493">
    <property type="entry name" value="RecD2-like_HHH"/>
</dbReference>
<evidence type="ECO:0000256" key="6">
    <source>
        <dbReference type="ARBA" id="ARBA00023235"/>
    </source>
</evidence>
<evidence type="ECO:0000256" key="8">
    <source>
        <dbReference type="ARBA" id="ARBA00031985"/>
    </source>
</evidence>
<evidence type="ECO:0000313" key="14">
    <source>
        <dbReference type="EMBL" id="MFD2205530.1"/>
    </source>
</evidence>
<evidence type="ECO:0000256" key="7">
    <source>
        <dbReference type="ARBA" id="ARBA00030003"/>
    </source>
</evidence>
<dbReference type="InterPro" id="IPR003602">
    <property type="entry name" value="Topo_IA_DNA-bd_dom"/>
</dbReference>
<dbReference type="InterPro" id="IPR013824">
    <property type="entry name" value="Topo_IA_cen_sub1"/>
</dbReference>
<evidence type="ECO:0000256" key="3">
    <source>
        <dbReference type="ARBA" id="ARBA00012891"/>
    </source>
</evidence>
<dbReference type="GO" id="GO:0016853">
    <property type="term" value="F:isomerase activity"/>
    <property type="evidence" value="ECO:0007669"/>
    <property type="project" value="UniProtKB-KW"/>
</dbReference>
<comment type="similarity">
    <text evidence="2">Belongs to the type IA topoisomerase family.</text>
</comment>
<dbReference type="Gene3D" id="1.10.460.10">
    <property type="entry name" value="Topoisomerase I, domain 2"/>
    <property type="match status" value="1"/>
</dbReference>
<keyword evidence="5" id="KW-0238">DNA-binding</keyword>
<sequence>MSTIIITEKTSQKRDVQAAVGSNFGRIYPAEGHLLSLVEPQKVQSSWGKWSFDLLKPDDFYPTCPSPDASPSAKGKLQAIADALKTAKRVILATDCDREGQLIGEEILRHYQFNGIVERAMFTAQDEKTLRQAFDNLEPNEKYFNLGQAAVVRQQADQVYNLSLTRAATVALKQPGQYGAIGIGRVKTPTMAIVCMRELEILDFTPQDYYHLIATATIDAPGNIPSGPENSADKLQLDLRHAPKDKILDLDKAEQIRTAVEGFTGPIKAEKKIKKTKPPRLLDLPELQKICARRWGWSADKTLNIAQELYDGEGKKIQTYPRAESRYLAENQIDDIGEIIQGLSKLTQYQSPELARDLAKPEVRKGKTGHFSDAGLKGVSHHAIVPNKNTMDKIEVIYPRLTPDEKRMFDLVASSYLAILMPDYVYESTNISMAVPVTLPEEKPRVLDFKITGNIPKEQGWKAVYTDDMEKKDDHVGELPPVQDGDLATLMPVVTDTKKTKAPPRYNEGTLIDAMQNSWRFVDDKDLKERLKEAKGIGTPATRAAVITGLKLQNFLTQSGKHIVPTDAGLTLYKTLKAAAPELVDPGVTAMWEMHLDDVLQGKQSARQVWDNIGNDTARLISILRTNGPTAPKINTGVAMPKSAGKGKPTDKMKDAAKSIAASKGLKLPKGYTSDFNACREFLDEHLGGKGPSPERVLANLEKQLSGGLINGLGAKAAKQLAEAYGPETLNIIQHTPEKLDTLEGLPKAKLKLLQEWSIERKATREIGTFLHTNGVDPCRAFRLYQAYGEATIAKLKEDPYCIVRDVRGLPFDIPDTLAHRLDFPAESISRACAAIFHALSLTADYKNKDTLLSMLNKRLSLPLDLLETALETEIEGKHLHKLKRKDVEGQTQEYLIVRTLWQAESKIVKRLKSMIDVTPAWGGIEADKAILWITGREGISLSPAQQHAVKHLLSSHLSVLTGSPYTGKQQTVRAFLRILDAKGIKLALACPAAGDVKRFAKNTDLEATSLSKLLEYNTKTDSYKRTARKTLDCQLLVINQAQLLDRPQLLAALDALPENAGLLLIDDFRRMALPGTGRTLKETINTVGLTPLTLTELSPEETNNRLAHNCLRIAQSQALDLSTTPANTNPEEKNNFYFVEAKDPEDSQRKLIEIAKNRLPKSFKLDAIRDIQIISLAGGDLSSQRLAPHLQQLINPVKDGLFVDRFNSRFRINDKIILGETDLARDLIAGEIGCIKDINRDDLPSGSDTLINIDSGQVTIDFSSKSHDFSFDELDRLSLAFALPATRCKTRQMKAVVVLLPQDTQSITNLNNIAFYEAITSAQELAVVIGPKITPEL</sequence>
<evidence type="ECO:0000259" key="13">
    <source>
        <dbReference type="PROSITE" id="PS52039"/>
    </source>
</evidence>
<keyword evidence="4" id="KW-0799">Topoisomerase</keyword>
<feature type="region of interest" description="Disordered" evidence="11">
    <location>
        <begin position="632"/>
        <end position="652"/>
    </location>
</feature>
<dbReference type="InterPro" id="IPR003601">
    <property type="entry name" value="Topo_IA_2"/>
</dbReference>
<evidence type="ECO:0000256" key="5">
    <source>
        <dbReference type="ARBA" id="ARBA00023125"/>
    </source>
</evidence>
<evidence type="ECO:0000256" key="9">
    <source>
        <dbReference type="ARBA" id="ARBA00032235"/>
    </source>
</evidence>
<name>A0ABW5BJE4_9PROT</name>
<evidence type="ECO:0000256" key="2">
    <source>
        <dbReference type="ARBA" id="ARBA00009446"/>
    </source>
</evidence>
<keyword evidence="15" id="KW-1185">Reference proteome</keyword>
<dbReference type="SMART" id="SM00493">
    <property type="entry name" value="TOPRIM"/>
    <property type="match status" value="1"/>
</dbReference>
<dbReference type="Pfam" id="PF13245">
    <property type="entry name" value="AAA_19"/>
    <property type="match status" value="1"/>
</dbReference>
<organism evidence="14 15">
    <name type="scientific">Kiloniella antarctica</name>
    <dbReference type="NCBI Taxonomy" id="1550907"/>
    <lineage>
        <taxon>Bacteria</taxon>
        <taxon>Pseudomonadati</taxon>
        <taxon>Pseudomonadota</taxon>
        <taxon>Alphaproteobacteria</taxon>
        <taxon>Rhodospirillales</taxon>
        <taxon>Kiloniellaceae</taxon>
        <taxon>Kiloniella</taxon>
    </lineage>
</organism>
<dbReference type="RefSeq" id="WP_380250230.1">
    <property type="nucleotide sequence ID" value="NZ_JBHUII010000004.1"/>
</dbReference>
<comment type="caution">
    <text evidence="14">The sequence shown here is derived from an EMBL/GenBank/DDBJ whole genome shotgun (WGS) entry which is preliminary data.</text>
</comment>
<dbReference type="InterPro" id="IPR027417">
    <property type="entry name" value="P-loop_NTPase"/>
</dbReference>
<evidence type="ECO:0000256" key="4">
    <source>
        <dbReference type="ARBA" id="ARBA00023029"/>
    </source>
</evidence>
<dbReference type="Gene3D" id="3.40.50.140">
    <property type="match status" value="1"/>
</dbReference>
<dbReference type="Gene3D" id="2.30.30.940">
    <property type="match status" value="1"/>
</dbReference>
<dbReference type="InterPro" id="IPR006171">
    <property type="entry name" value="TOPRIM_dom"/>
</dbReference>
<dbReference type="InterPro" id="IPR013497">
    <property type="entry name" value="Topo_IA_cen"/>
</dbReference>
<feature type="domain" description="Topo IA-type catalytic" evidence="13">
    <location>
        <begin position="143"/>
        <end position="621"/>
    </location>
</feature>
<proteinExistence type="inferred from homology"/>
<dbReference type="PROSITE" id="PS50880">
    <property type="entry name" value="TOPRIM"/>
    <property type="match status" value="1"/>
</dbReference>
<dbReference type="PANTHER" id="PTHR11390:SF21">
    <property type="entry name" value="DNA TOPOISOMERASE 3-ALPHA"/>
    <property type="match status" value="1"/>
</dbReference>
<dbReference type="Pfam" id="PF01751">
    <property type="entry name" value="Toprim"/>
    <property type="match status" value="1"/>
</dbReference>
<accession>A0ABW5BJE4</accession>